<reference evidence="2" key="1">
    <citation type="journal article" date="2014" name="Int. J. Syst. Evol. Microbiol.">
        <title>Complete genome sequence of Corynebacterium casei LMG S-19264T (=DSM 44701T), isolated from a smear-ripened cheese.</title>
        <authorList>
            <consortium name="US DOE Joint Genome Institute (JGI-PGF)"/>
            <person name="Walter F."/>
            <person name="Albersmeier A."/>
            <person name="Kalinowski J."/>
            <person name="Ruckert C."/>
        </authorList>
    </citation>
    <scope>NUCLEOTIDE SEQUENCE</scope>
    <source>
        <strain evidence="2">JCM 4122</strain>
    </source>
</reference>
<keyword evidence="3" id="KW-1185">Reference proteome</keyword>
<sequence>MQVGKWCWAAPRKARSATTEMVDPTQPCLQGPALIRGKDPAAQCADHPPSIGTTFVGGSPEAERRPTPPGRLIRLVARCPSREGGGNGPLSAGDVQNSTPRRAA</sequence>
<accession>A0A919BAJ5</accession>
<evidence type="ECO:0000313" key="3">
    <source>
        <dbReference type="Proteomes" id="UP000632849"/>
    </source>
</evidence>
<comment type="caution">
    <text evidence="2">The sequence shown here is derived from an EMBL/GenBank/DDBJ whole genome shotgun (WGS) entry which is preliminary data.</text>
</comment>
<feature type="compositionally biased region" description="Polar residues" evidence="1">
    <location>
        <begin position="94"/>
        <end position="104"/>
    </location>
</feature>
<dbReference type="Proteomes" id="UP000632849">
    <property type="component" value="Unassembled WGS sequence"/>
</dbReference>
<feature type="region of interest" description="Disordered" evidence="1">
    <location>
        <begin position="39"/>
        <end position="104"/>
    </location>
</feature>
<protein>
    <submittedName>
        <fullName evidence="2">Uncharacterized protein</fullName>
    </submittedName>
</protein>
<evidence type="ECO:0000256" key="1">
    <source>
        <dbReference type="SAM" id="MobiDB-lite"/>
    </source>
</evidence>
<dbReference type="AlphaFoldDB" id="A0A919BAJ5"/>
<name>A0A919BAJ5_STRFL</name>
<organism evidence="2 3">
    <name type="scientific">Streptomyces filamentosus</name>
    <name type="common">Streptomyces roseosporus</name>
    <dbReference type="NCBI Taxonomy" id="67294"/>
    <lineage>
        <taxon>Bacteria</taxon>
        <taxon>Bacillati</taxon>
        <taxon>Actinomycetota</taxon>
        <taxon>Actinomycetes</taxon>
        <taxon>Kitasatosporales</taxon>
        <taxon>Streptomycetaceae</taxon>
        <taxon>Streptomyces</taxon>
    </lineage>
</organism>
<dbReference type="EMBL" id="BNBE01000001">
    <property type="protein sequence ID" value="GHF77524.1"/>
    <property type="molecule type" value="Genomic_DNA"/>
</dbReference>
<gene>
    <name evidence="2" type="ORF">GCM10017667_01020</name>
</gene>
<evidence type="ECO:0000313" key="2">
    <source>
        <dbReference type="EMBL" id="GHF77524.1"/>
    </source>
</evidence>
<reference evidence="2" key="2">
    <citation type="submission" date="2020-09" db="EMBL/GenBank/DDBJ databases">
        <authorList>
            <person name="Sun Q."/>
            <person name="Ohkuma M."/>
        </authorList>
    </citation>
    <scope>NUCLEOTIDE SEQUENCE</scope>
    <source>
        <strain evidence="2">JCM 4122</strain>
    </source>
</reference>
<proteinExistence type="predicted"/>